<feature type="transmembrane region" description="Helical" evidence="8">
    <location>
        <begin position="103"/>
        <end position="127"/>
    </location>
</feature>
<dbReference type="AlphaFoldDB" id="A0A1E5R843"/>
<evidence type="ECO:0000256" key="1">
    <source>
        <dbReference type="ARBA" id="ARBA00004141"/>
    </source>
</evidence>
<proteinExistence type="inferred from homology"/>
<keyword evidence="10" id="KW-1185">Reference proteome</keyword>
<keyword evidence="6 8" id="KW-0472">Membrane</keyword>
<dbReference type="Proteomes" id="UP000095728">
    <property type="component" value="Unassembled WGS sequence"/>
</dbReference>
<gene>
    <name evidence="9" type="ORF">AWRI3579_g3281</name>
</gene>
<keyword evidence="5 8" id="KW-1133">Transmembrane helix</keyword>
<dbReference type="InParanoid" id="A0A1E5R843"/>
<dbReference type="FunCoup" id="A0A1E5R843">
    <property type="interactions" value="81"/>
</dbReference>
<evidence type="ECO:0000256" key="3">
    <source>
        <dbReference type="ARBA" id="ARBA00022496"/>
    </source>
</evidence>
<dbReference type="GO" id="GO:0033573">
    <property type="term" value="C:high-affinity iron permease complex"/>
    <property type="evidence" value="ECO:0007669"/>
    <property type="project" value="InterPro"/>
</dbReference>
<feature type="transmembrane region" description="Helical" evidence="8">
    <location>
        <begin position="233"/>
        <end position="253"/>
    </location>
</feature>
<comment type="subcellular location">
    <subcellularLocation>
        <location evidence="1">Membrane</location>
        <topology evidence="1">Multi-pass membrane protein</topology>
    </subcellularLocation>
</comment>
<dbReference type="PANTHER" id="PTHR31632:SF7">
    <property type="entry name" value="IRON TRANSPORTER FTH1"/>
    <property type="match status" value="1"/>
</dbReference>
<keyword evidence="7" id="KW-0175">Coiled coil</keyword>
<dbReference type="EMBL" id="LPNM01000009">
    <property type="protein sequence ID" value="OEJ83076.1"/>
    <property type="molecule type" value="Genomic_DNA"/>
</dbReference>
<keyword evidence="3" id="KW-0406">Ion transport</keyword>
<feature type="transmembrane region" description="Helical" evidence="8">
    <location>
        <begin position="6"/>
        <end position="33"/>
    </location>
</feature>
<feature type="coiled-coil region" evidence="7">
    <location>
        <begin position="384"/>
        <end position="411"/>
    </location>
</feature>
<evidence type="ECO:0000256" key="4">
    <source>
        <dbReference type="ARBA" id="ARBA00022692"/>
    </source>
</evidence>
<evidence type="ECO:0000256" key="6">
    <source>
        <dbReference type="ARBA" id="ARBA00023136"/>
    </source>
</evidence>
<evidence type="ECO:0000256" key="7">
    <source>
        <dbReference type="SAM" id="Coils"/>
    </source>
</evidence>
<accession>A0A1E5R843</accession>
<evidence type="ECO:0000313" key="9">
    <source>
        <dbReference type="EMBL" id="OEJ83076.1"/>
    </source>
</evidence>
<dbReference type="PANTHER" id="PTHR31632">
    <property type="entry name" value="IRON TRANSPORTER FTH1"/>
    <property type="match status" value="1"/>
</dbReference>
<feature type="transmembrane region" description="Helical" evidence="8">
    <location>
        <begin position="203"/>
        <end position="227"/>
    </location>
</feature>
<keyword evidence="4 8" id="KW-0812">Transmembrane</keyword>
<dbReference type="OrthoDB" id="4364at2759"/>
<feature type="transmembrane region" description="Helical" evidence="8">
    <location>
        <begin position="349"/>
        <end position="366"/>
    </location>
</feature>
<keyword evidence="3" id="KW-0813">Transport</keyword>
<dbReference type="Pfam" id="PF03239">
    <property type="entry name" value="FTR1"/>
    <property type="match status" value="1"/>
</dbReference>
<sequence>MELTNYFSFQIFFIFLRECLEIAIIISILLTIVKQSIFPPESNDHGVTVKSAVPTTLEEEELEYSLQGNALSSSATPGTYSDQESTEQTIDREHLYKKLKVQIFAGGALGLLCCMIIGTIFITIFYMVGTDLWSKSEHYYEAFMSILASLVISIMGIFFLQIGKLKEKFRLKLARAIYKTEQNKKQSLFDSANSLKYTEKYSLFLLPFITALREGLEAVVFLGGVGIDSPLSSIPLSLLAAATISYFFGRVFYTSSTSFSLKICLIVATCLLYIISSGLFSKGFWQFDVQKFVDRCDGQDMTEMGNGPGSYDIMDSVWHVNCCNGERDGFWMVASAILGWTNSATYKSVISYNVYWLGIIAVFNAMKIIDKYGYIPGVPIFLQRKAINKKIAFLKQRLEDHQQQQQQQQQQILGPVQEHLSSFENR</sequence>
<dbReference type="GO" id="GO:0015093">
    <property type="term" value="F:ferrous iron transmembrane transporter activity"/>
    <property type="evidence" value="ECO:0007669"/>
    <property type="project" value="TreeGrafter"/>
</dbReference>
<protein>
    <submittedName>
        <fullName evidence="9">Iron transporter FTH1</fullName>
    </submittedName>
</protein>
<evidence type="ECO:0000256" key="5">
    <source>
        <dbReference type="ARBA" id="ARBA00022989"/>
    </source>
</evidence>
<evidence type="ECO:0000313" key="10">
    <source>
        <dbReference type="Proteomes" id="UP000095728"/>
    </source>
</evidence>
<reference evidence="10" key="1">
    <citation type="journal article" date="2016" name="Genome Announc.">
        <title>Genome sequences of three species of Hanseniaspora isolated from spontaneous wine fermentations.</title>
        <authorList>
            <person name="Sternes P.R."/>
            <person name="Lee D."/>
            <person name="Kutyna D.R."/>
            <person name="Borneman A.R."/>
        </authorList>
    </citation>
    <scope>NUCLEOTIDE SEQUENCE [LARGE SCALE GENOMIC DNA]</scope>
    <source>
        <strain evidence="10">AWRI3579</strain>
    </source>
</reference>
<comment type="caution">
    <text evidence="9">The sequence shown here is derived from an EMBL/GenBank/DDBJ whole genome shotgun (WGS) entry which is preliminary data.</text>
</comment>
<feature type="transmembrane region" description="Helical" evidence="8">
    <location>
        <begin position="139"/>
        <end position="160"/>
    </location>
</feature>
<dbReference type="STRING" id="56408.A0A1E5R843"/>
<keyword evidence="3" id="KW-0408">Iron</keyword>
<organism evidence="9 10">
    <name type="scientific">Hanseniaspora osmophila</name>
    <dbReference type="NCBI Taxonomy" id="56408"/>
    <lineage>
        <taxon>Eukaryota</taxon>
        <taxon>Fungi</taxon>
        <taxon>Dikarya</taxon>
        <taxon>Ascomycota</taxon>
        <taxon>Saccharomycotina</taxon>
        <taxon>Saccharomycetes</taxon>
        <taxon>Saccharomycodales</taxon>
        <taxon>Saccharomycodaceae</taxon>
        <taxon>Hanseniaspora</taxon>
    </lineage>
</organism>
<keyword evidence="3" id="KW-0410">Iron transport</keyword>
<comment type="similarity">
    <text evidence="2">Belongs to the oxidase-dependent Fe transporter (OFeT) (TC 9.A.10.1) family.</text>
</comment>
<dbReference type="InterPro" id="IPR004923">
    <property type="entry name" value="FTR1/Fip1/EfeU"/>
</dbReference>
<evidence type="ECO:0000256" key="2">
    <source>
        <dbReference type="ARBA" id="ARBA00008333"/>
    </source>
</evidence>
<name>A0A1E5R843_9ASCO</name>
<evidence type="ECO:0000256" key="8">
    <source>
        <dbReference type="SAM" id="Phobius"/>
    </source>
</evidence>
<dbReference type="GO" id="GO:0000329">
    <property type="term" value="C:fungal-type vacuole membrane"/>
    <property type="evidence" value="ECO:0007669"/>
    <property type="project" value="TreeGrafter"/>
</dbReference>
<feature type="transmembrane region" description="Helical" evidence="8">
    <location>
        <begin position="265"/>
        <end position="285"/>
    </location>
</feature>